<keyword evidence="1 4" id="KW-0479">Metal-binding</keyword>
<feature type="domain" description="LIM zinc-binding" evidence="5">
    <location>
        <begin position="167"/>
        <end position="231"/>
    </location>
</feature>
<evidence type="ECO:0000313" key="6">
    <source>
        <dbReference type="EMBL" id="CAF2082718.1"/>
    </source>
</evidence>
<dbReference type="GO" id="GO:0046872">
    <property type="term" value="F:metal ion binding"/>
    <property type="evidence" value="ECO:0007669"/>
    <property type="project" value="UniProtKB-KW"/>
</dbReference>
<protein>
    <recommendedName>
        <fullName evidence="5">LIM zinc-binding domain-containing protein</fullName>
    </recommendedName>
</protein>
<proteinExistence type="predicted"/>
<dbReference type="PANTHER" id="PTHR24211">
    <property type="entry name" value="LIM DOMAIN-CONTAINING PROTEIN"/>
    <property type="match status" value="1"/>
</dbReference>
<evidence type="ECO:0000313" key="7">
    <source>
        <dbReference type="EMBL" id="CAF4130974.1"/>
    </source>
</evidence>
<evidence type="ECO:0000256" key="4">
    <source>
        <dbReference type="PROSITE-ProRule" id="PRU00125"/>
    </source>
</evidence>
<dbReference type="Gene3D" id="2.10.110.10">
    <property type="entry name" value="Cysteine Rich Protein"/>
    <property type="match status" value="3"/>
</dbReference>
<evidence type="ECO:0000313" key="8">
    <source>
        <dbReference type="Proteomes" id="UP000663866"/>
    </source>
</evidence>
<dbReference type="InterPro" id="IPR001781">
    <property type="entry name" value="Znf_LIM"/>
</dbReference>
<evidence type="ECO:0000259" key="5">
    <source>
        <dbReference type="PROSITE" id="PS50023"/>
    </source>
</evidence>
<name>A0A819WVD1_9BILA</name>
<keyword evidence="2 4" id="KW-0862">Zinc</keyword>
<accession>A0A819WVD1</accession>
<sequence length="546" mass="63333">MFEQPPFFCKHEINEVKRFIEQQNNAFGYGFAAKLSHSQSPTPCHGCQELMDLGATCICVKRADCTSLWHPQCFICTQCKEFLVDLIYFYKDGQLYCERHHANLYKLRYTGCDHILFSFECIEAEGHGWNIYNVRCSKCQGHLDGERHIMRTGEPFCLNCFETMFPNRCDTCCERIIADQAQITRESHQWHATETCFCCYTCLIPLNSSSFLQDHGALFCSYECASQINNHSINTKLIQQNKFRQGPDTIPTSYLHTNQHFKTFPARPKNLTPQQQNMSHERIEHRKGYLSDGIDTRHRYNRNYQPSVFVQDQTFPRSIYSKEQTINITKSRSHESIQFYNDINLEQADRHGVTLEILRCSTSISSPASLRYLSRKSFRRPKIKNYARTLQRTLIDQAPSNRLNFFHSTGIMSVVSRPKSRITSQFPRSSSLNGPSRFTKEYRVNIVNAEKEKSSKYSPTMAYKSKSLCRSLSFVDDDNQEDLNSMIDQLCIFGNQLQKSINSRTKLIYDDNATSTINSSLMKTTTLNQKQKKSNEGRRKKNCIIC</sequence>
<evidence type="ECO:0000256" key="3">
    <source>
        <dbReference type="ARBA" id="ARBA00023038"/>
    </source>
</evidence>
<gene>
    <name evidence="7" type="ORF">OVN521_LOCUS22508</name>
    <name evidence="6" type="ORF">WKI299_LOCUS16505</name>
</gene>
<keyword evidence="8" id="KW-1185">Reference proteome</keyword>
<dbReference type="Proteomes" id="UP000663866">
    <property type="component" value="Unassembled WGS sequence"/>
</dbReference>
<keyword evidence="3 4" id="KW-0440">LIM domain</keyword>
<evidence type="ECO:0000256" key="1">
    <source>
        <dbReference type="ARBA" id="ARBA00022723"/>
    </source>
</evidence>
<dbReference type="InterPro" id="IPR047120">
    <property type="entry name" value="Pk/Esn/Tes"/>
</dbReference>
<dbReference type="SUPFAM" id="SSF57716">
    <property type="entry name" value="Glucocorticoid receptor-like (DNA-binding domain)"/>
    <property type="match status" value="2"/>
</dbReference>
<dbReference type="Proteomes" id="UP000663856">
    <property type="component" value="Unassembled WGS sequence"/>
</dbReference>
<evidence type="ECO:0000256" key="2">
    <source>
        <dbReference type="ARBA" id="ARBA00022833"/>
    </source>
</evidence>
<dbReference type="PANTHER" id="PTHR24211:SF20">
    <property type="entry name" value="PROTEIN ESPINAS-RELATED"/>
    <property type="match status" value="1"/>
</dbReference>
<reference evidence="7" key="1">
    <citation type="submission" date="2021-02" db="EMBL/GenBank/DDBJ databases">
        <authorList>
            <person name="Nowell W R."/>
        </authorList>
    </citation>
    <scope>NUCLEOTIDE SEQUENCE</scope>
</reference>
<dbReference type="AlphaFoldDB" id="A0A819WVD1"/>
<organism evidence="7 8">
    <name type="scientific">Rotaria magnacalcarata</name>
    <dbReference type="NCBI Taxonomy" id="392030"/>
    <lineage>
        <taxon>Eukaryota</taxon>
        <taxon>Metazoa</taxon>
        <taxon>Spiralia</taxon>
        <taxon>Gnathifera</taxon>
        <taxon>Rotifera</taxon>
        <taxon>Eurotatoria</taxon>
        <taxon>Bdelloidea</taxon>
        <taxon>Philodinida</taxon>
        <taxon>Philodinidae</taxon>
        <taxon>Rotaria</taxon>
    </lineage>
</organism>
<dbReference type="EMBL" id="CAJOBG010004897">
    <property type="protein sequence ID" value="CAF4130974.1"/>
    <property type="molecule type" value="Genomic_DNA"/>
</dbReference>
<feature type="domain" description="LIM zinc-binding" evidence="5">
    <location>
        <begin position="42"/>
        <end position="107"/>
    </location>
</feature>
<dbReference type="Pfam" id="PF00412">
    <property type="entry name" value="LIM"/>
    <property type="match status" value="1"/>
</dbReference>
<dbReference type="PROSITE" id="PS50023">
    <property type="entry name" value="LIM_DOMAIN_2"/>
    <property type="match status" value="2"/>
</dbReference>
<dbReference type="SMART" id="SM00132">
    <property type="entry name" value="LIM"/>
    <property type="match status" value="3"/>
</dbReference>
<dbReference type="PROSITE" id="PS00478">
    <property type="entry name" value="LIM_DOMAIN_1"/>
    <property type="match status" value="1"/>
</dbReference>
<dbReference type="EMBL" id="CAJNRF010006593">
    <property type="protein sequence ID" value="CAF2082718.1"/>
    <property type="molecule type" value="Genomic_DNA"/>
</dbReference>
<comment type="caution">
    <text evidence="7">The sequence shown here is derived from an EMBL/GenBank/DDBJ whole genome shotgun (WGS) entry which is preliminary data.</text>
</comment>